<dbReference type="AlphaFoldDB" id="A0A3M7TAA7"/>
<sequence>MDNFKSSPNNQSSNENSLKIKLESFRDIINLYYLPTIVSIGIVGNMLTILIFTFEHKLAQFNNSNLTLVENLEKLYDQNKNKSDRIFKNAKIQKNSSQMSSSNYFICFLAISDLVYNIILACVWITRIGFNILNIPYICQASVMISYICSFLSAAFTTMFTFQRFMAVVNPLQMANNFLNSKKTILQLTFGLILFSWVAYSFSLFVYDTSPKKDHEVSAEQETCGVNEKYNNLVYIVDNTLDSFLTLVIPAIGITVMNMAICKSLSNYQKENILNTELSNTGSIMPACSMNSIKYEIKHCSRESLNVQLYETKTGRNGLIRKRTGHRQNKDTSRHVTKMLLIVSFAFLVLNSPFRLSKLVSYIHMSENWIVYDSLNNERYLEELRPIFKKIKQATKQAV</sequence>
<feature type="transmembrane region" description="Helical" evidence="8">
    <location>
        <begin position="104"/>
        <end position="129"/>
    </location>
</feature>
<evidence type="ECO:0000313" key="11">
    <source>
        <dbReference type="Proteomes" id="UP000276133"/>
    </source>
</evidence>
<keyword evidence="7" id="KW-0807">Transducer</keyword>
<dbReference type="PRINTS" id="PR00237">
    <property type="entry name" value="GPCRRHODOPSN"/>
</dbReference>
<evidence type="ECO:0000313" key="10">
    <source>
        <dbReference type="EMBL" id="RNA44905.1"/>
    </source>
</evidence>
<evidence type="ECO:0000256" key="4">
    <source>
        <dbReference type="ARBA" id="ARBA00023040"/>
    </source>
</evidence>
<feature type="transmembrane region" description="Helical" evidence="8">
    <location>
        <begin position="184"/>
        <end position="207"/>
    </location>
</feature>
<name>A0A3M7TAA7_BRAPC</name>
<keyword evidence="6 10" id="KW-0675">Receptor</keyword>
<dbReference type="OrthoDB" id="9990906at2759"/>
<keyword evidence="2 8" id="KW-0812">Transmembrane</keyword>
<dbReference type="PROSITE" id="PS50262">
    <property type="entry name" value="G_PROTEIN_RECEP_F1_2"/>
    <property type="match status" value="1"/>
</dbReference>
<evidence type="ECO:0000256" key="2">
    <source>
        <dbReference type="ARBA" id="ARBA00022692"/>
    </source>
</evidence>
<feature type="transmembrane region" description="Helical" evidence="8">
    <location>
        <begin position="135"/>
        <end position="163"/>
    </location>
</feature>
<evidence type="ECO:0000259" key="9">
    <source>
        <dbReference type="PROSITE" id="PS50262"/>
    </source>
</evidence>
<evidence type="ECO:0000256" key="3">
    <source>
        <dbReference type="ARBA" id="ARBA00022989"/>
    </source>
</evidence>
<comment type="caution">
    <text evidence="10">The sequence shown here is derived from an EMBL/GenBank/DDBJ whole genome shotgun (WGS) entry which is preliminary data.</text>
</comment>
<dbReference type="PANTHER" id="PTHR24243">
    <property type="entry name" value="G-PROTEIN COUPLED RECEPTOR"/>
    <property type="match status" value="1"/>
</dbReference>
<keyword evidence="10" id="KW-0527">Neuropeptide</keyword>
<feature type="transmembrane region" description="Helical" evidence="8">
    <location>
        <begin position="32"/>
        <end position="54"/>
    </location>
</feature>
<dbReference type="GO" id="GO:0007218">
    <property type="term" value="P:neuropeptide signaling pathway"/>
    <property type="evidence" value="ECO:0007669"/>
    <property type="project" value="UniProtKB-KW"/>
</dbReference>
<dbReference type="Proteomes" id="UP000276133">
    <property type="component" value="Unassembled WGS sequence"/>
</dbReference>
<dbReference type="GO" id="GO:0004930">
    <property type="term" value="F:G protein-coupled receptor activity"/>
    <property type="evidence" value="ECO:0007669"/>
    <property type="project" value="UniProtKB-KW"/>
</dbReference>
<dbReference type="Pfam" id="PF00001">
    <property type="entry name" value="7tm_1"/>
    <property type="match status" value="1"/>
</dbReference>
<keyword evidence="4" id="KW-0297">G-protein coupled receptor</keyword>
<dbReference type="GO" id="GO:0005886">
    <property type="term" value="C:plasma membrane"/>
    <property type="evidence" value="ECO:0007669"/>
    <property type="project" value="TreeGrafter"/>
</dbReference>
<gene>
    <name evidence="10" type="ORF">BpHYR1_008640</name>
</gene>
<dbReference type="InterPro" id="IPR000276">
    <property type="entry name" value="GPCR_Rhodpsn"/>
</dbReference>
<evidence type="ECO:0000256" key="6">
    <source>
        <dbReference type="ARBA" id="ARBA00023170"/>
    </source>
</evidence>
<accession>A0A3M7TAA7</accession>
<evidence type="ECO:0000256" key="8">
    <source>
        <dbReference type="SAM" id="Phobius"/>
    </source>
</evidence>
<feature type="transmembrane region" description="Helical" evidence="8">
    <location>
        <begin position="243"/>
        <end position="261"/>
    </location>
</feature>
<keyword evidence="11" id="KW-1185">Reference proteome</keyword>
<reference evidence="10 11" key="1">
    <citation type="journal article" date="2018" name="Sci. Rep.">
        <title>Genomic signatures of local adaptation to the degree of environmental predictability in rotifers.</title>
        <authorList>
            <person name="Franch-Gras L."/>
            <person name="Hahn C."/>
            <person name="Garcia-Roger E.M."/>
            <person name="Carmona M.J."/>
            <person name="Serra M."/>
            <person name="Gomez A."/>
        </authorList>
    </citation>
    <scope>NUCLEOTIDE SEQUENCE [LARGE SCALE GENOMIC DNA]</scope>
    <source>
        <strain evidence="10">HYR1</strain>
    </source>
</reference>
<keyword evidence="5 8" id="KW-0472">Membrane</keyword>
<comment type="subcellular location">
    <subcellularLocation>
        <location evidence="1">Membrane</location>
        <topology evidence="1">Multi-pass membrane protein</topology>
    </subcellularLocation>
</comment>
<keyword evidence="3 8" id="KW-1133">Transmembrane helix</keyword>
<proteinExistence type="predicted"/>
<dbReference type="EMBL" id="REGN01000044">
    <property type="protein sequence ID" value="RNA44905.1"/>
    <property type="molecule type" value="Genomic_DNA"/>
</dbReference>
<dbReference type="InterPro" id="IPR017452">
    <property type="entry name" value="GPCR_Rhodpsn_7TM"/>
</dbReference>
<dbReference type="Gene3D" id="1.20.1070.10">
    <property type="entry name" value="Rhodopsin 7-helix transmembrane proteins"/>
    <property type="match status" value="1"/>
</dbReference>
<evidence type="ECO:0000256" key="7">
    <source>
        <dbReference type="ARBA" id="ARBA00023224"/>
    </source>
</evidence>
<dbReference type="SUPFAM" id="SSF81321">
    <property type="entry name" value="Family A G protein-coupled receptor-like"/>
    <property type="match status" value="1"/>
</dbReference>
<dbReference type="STRING" id="10195.A0A3M7TAA7"/>
<dbReference type="PANTHER" id="PTHR24243:SF230">
    <property type="entry name" value="G-PROTEIN COUPLED RECEPTORS FAMILY 1 PROFILE DOMAIN-CONTAINING PROTEIN"/>
    <property type="match status" value="1"/>
</dbReference>
<organism evidence="10 11">
    <name type="scientific">Brachionus plicatilis</name>
    <name type="common">Marine rotifer</name>
    <name type="synonym">Brachionus muelleri</name>
    <dbReference type="NCBI Taxonomy" id="10195"/>
    <lineage>
        <taxon>Eukaryota</taxon>
        <taxon>Metazoa</taxon>
        <taxon>Spiralia</taxon>
        <taxon>Gnathifera</taxon>
        <taxon>Rotifera</taxon>
        <taxon>Eurotatoria</taxon>
        <taxon>Monogononta</taxon>
        <taxon>Pseudotrocha</taxon>
        <taxon>Ploima</taxon>
        <taxon>Brachionidae</taxon>
        <taxon>Brachionus</taxon>
    </lineage>
</organism>
<protein>
    <submittedName>
        <fullName evidence="10">Neuropeptides capa receptor-like</fullName>
    </submittedName>
</protein>
<evidence type="ECO:0000256" key="1">
    <source>
        <dbReference type="ARBA" id="ARBA00004141"/>
    </source>
</evidence>
<evidence type="ECO:0000256" key="5">
    <source>
        <dbReference type="ARBA" id="ARBA00023136"/>
    </source>
</evidence>
<feature type="domain" description="G-protein coupled receptors family 1 profile" evidence="9">
    <location>
        <begin position="44"/>
        <end position="399"/>
    </location>
</feature>